<dbReference type="Proteomes" id="UP000292408">
    <property type="component" value="Unassembled WGS sequence"/>
</dbReference>
<dbReference type="OrthoDB" id="9806925at2"/>
<dbReference type="EMBL" id="SGXT01000011">
    <property type="protein sequence ID" value="RZT64356.1"/>
    <property type="molecule type" value="Genomic_DNA"/>
</dbReference>
<keyword evidence="1" id="KW-0521">NADP</keyword>
<keyword evidence="3" id="KW-0808">Transferase</keyword>
<feature type="domain" description="YjeF N-terminal" evidence="2">
    <location>
        <begin position="16"/>
        <end position="232"/>
    </location>
</feature>
<dbReference type="Pfam" id="PF03853">
    <property type="entry name" value="YjeF_N"/>
    <property type="match status" value="1"/>
</dbReference>
<comment type="caution">
    <text evidence="1">Lacks conserved residue(s) required for the propagation of feature annotation.</text>
</comment>
<dbReference type="HAMAP" id="MF_01966">
    <property type="entry name" value="NADHX_epimerase"/>
    <property type="match status" value="1"/>
</dbReference>
<evidence type="ECO:0000256" key="1">
    <source>
        <dbReference type="HAMAP-Rule" id="MF_01966"/>
    </source>
</evidence>
<evidence type="ECO:0000313" key="4">
    <source>
        <dbReference type="Proteomes" id="UP000292408"/>
    </source>
</evidence>
<feature type="binding site" evidence="1">
    <location>
        <begin position="75"/>
        <end position="79"/>
    </location>
    <ligand>
        <name>(6S)-NADPHX</name>
        <dbReference type="ChEBI" id="CHEBI:64076"/>
    </ligand>
</feature>
<comment type="catalytic activity">
    <reaction evidence="1">
        <text>(6R)-NADPHX = (6S)-NADPHX</text>
        <dbReference type="Rhea" id="RHEA:32227"/>
        <dbReference type="ChEBI" id="CHEBI:64076"/>
        <dbReference type="ChEBI" id="CHEBI:64077"/>
        <dbReference type="EC" id="5.1.99.6"/>
    </reaction>
</comment>
<comment type="caution">
    <text evidence="3">The sequence shown here is derived from an EMBL/GenBank/DDBJ whole genome shotgun (WGS) entry which is preliminary data.</text>
</comment>
<dbReference type="GO" id="GO:0046872">
    <property type="term" value="F:metal ion binding"/>
    <property type="evidence" value="ECO:0007669"/>
    <property type="project" value="UniProtKB-KW"/>
</dbReference>
<feature type="binding site" evidence="1">
    <location>
        <position position="136"/>
    </location>
    <ligand>
        <name>K(+)</name>
        <dbReference type="ChEBI" id="CHEBI:29103"/>
    </ligand>
</feature>
<dbReference type="EC" id="5.1.99.6" evidence="1"/>
<comment type="catalytic activity">
    <reaction evidence="1">
        <text>(6R)-NADHX = (6S)-NADHX</text>
        <dbReference type="Rhea" id="RHEA:32215"/>
        <dbReference type="ChEBI" id="CHEBI:64074"/>
        <dbReference type="ChEBI" id="CHEBI:64075"/>
        <dbReference type="EC" id="5.1.99.6"/>
    </reaction>
</comment>
<keyword evidence="4" id="KW-1185">Reference proteome</keyword>
<comment type="cofactor">
    <cofactor evidence="1">
        <name>K(+)</name>
        <dbReference type="ChEBI" id="CHEBI:29103"/>
    </cofactor>
    <text evidence="1">Binds 1 potassium ion per subunit.</text>
</comment>
<feature type="binding site" evidence="1">
    <location>
        <position position="175"/>
    </location>
    <ligand>
        <name>(6S)-NADPHX</name>
        <dbReference type="ChEBI" id="CHEBI:64076"/>
    </ligand>
</feature>
<keyword evidence="3" id="KW-0418">Kinase</keyword>
<feature type="binding site" evidence="1">
    <location>
        <position position="178"/>
    </location>
    <ligand>
        <name>K(+)</name>
        <dbReference type="ChEBI" id="CHEBI:29103"/>
    </ligand>
</feature>
<dbReference type="GO" id="GO:0000166">
    <property type="term" value="F:nucleotide binding"/>
    <property type="evidence" value="ECO:0007669"/>
    <property type="project" value="UniProtKB-KW"/>
</dbReference>
<dbReference type="InterPro" id="IPR004443">
    <property type="entry name" value="YjeF_N_dom"/>
</dbReference>
<protein>
    <recommendedName>
        <fullName evidence="1">NAD(P)H-hydrate epimerase</fullName>
        <ecNumber evidence="1">5.1.99.6</ecNumber>
    </recommendedName>
    <alternativeName>
        <fullName evidence="1">NAD(P)HX epimerase</fullName>
    </alternativeName>
</protein>
<dbReference type="InterPro" id="IPR036652">
    <property type="entry name" value="YjeF_N_dom_sf"/>
</dbReference>
<keyword evidence="1" id="KW-0547">Nucleotide-binding</keyword>
<dbReference type="PROSITE" id="PS51385">
    <property type="entry name" value="YJEF_N"/>
    <property type="match status" value="1"/>
</dbReference>
<dbReference type="RefSeq" id="WP_130280854.1">
    <property type="nucleotide sequence ID" value="NZ_SGXT01000011.1"/>
</dbReference>
<keyword evidence="1" id="KW-0413">Isomerase</keyword>
<comment type="similarity">
    <text evidence="1">Belongs to the NnrE/AIBP family.</text>
</comment>
<dbReference type="GO" id="GO:0016301">
    <property type="term" value="F:kinase activity"/>
    <property type="evidence" value="ECO:0007669"/>
    <property type="project" value="UniProtKB-KW"/>
</dbReference>
<feature type="binding site" evidence="1">
    <location>
        <position position="76"/>
    </location>
    <ligand>
        <name>K(+)</name>
        <dbReference type="ChEBI" id="CHEBI:29103"/>
    </ligand>
</feature>
<keyword evidence="1" id="KW-0630">Potassium</keyword>
<organism evidence="3 4">
    <name type="scientific">Microcella alkaliphila</name>
    <dbReference type="NCBI Taxonomy" id="279828"/>
    <lineage>
        <taxon>Bacteria</taxon>
        <taxon>Bacillati</taxon>
        <taxon>Actinomycetota</taxon>
        <taxon>Actinomycetes</taxon>
        <taxon>Micrococcales</taxon>
        <taxon>Microbacteriaceae</taxon>
        <taxon>Microcella</taxon>
    </lineage>
</organism>
<reference evidence="3 4" key="1">
    <citation type="journal article" date="2015" name="Stand. Genomic Sci.">
        <title>Genomic Encyclopedia of Bacterial and Archaeal Type Strains, Phase III: the genomes of soil and plant-associated and newly described type strains.</title>
        <authorList>
            <person name="Whitman W.B."/>
            <person name="Woyke T."/>
            <person name="Klenk H.P."/>
            <person name="Zhou Y."/>
            <person name="Lilburn T.G."/>
            <person name="Beck B.J."/>
            <person name="De Vos P."/>
            <person name="Vandamme P."/>
            <person name="Eisen J.A."/>
            <person name="Garrity G."/>
            <person name="Hugenholtz P."/>
            <person name="Kyrpides N.C."/>
        </authorList>
    </citation>
    <scope>NUCLEOTIDE SEQUENCE [LARGE SCALE GENOMIC DNA]</scope>
    <source>
        <strain evidence="3 4">AC4r</strain>
    </source>
</reference>
<dbReference type="Gene3D" id="3.40.50.10260">
    <property type="entry name" value="YjeF N-terminal domain"/>
    <property type="match status" value="1"/>
</dbReference>
<proteinExistence type="inferred from homology"/>
<keyword evidence="1" id="KW-0479">Metal-binding</keyword>
<dbReference type="AlphaFoldDB" id="A0A4Q7TTP6"/>
<gene>
    <name evidence="1" type="primary">nnrE</name>
    <name evidence="3" type="ORF">EV140_0600</name>
</gene>
<sequence>MTRVLAPPFPEHLVGWSVAEVLAAEQPLLAAGEPLMQRAADGLAEVVREQLASTASGPRSAGPAPRVLALVGAGNNGGDALWACARVAADDVPVAVQATATSIHEAGRDAAVAAGARLIEAAQLDDALATAEVVVDGILGIGSAGRAALRGAARDAVLQVRAHPRFGELSVVACDQPSGVDADSGDVPDPDAVLPATVTVTFGAVKRGLRRPPAREICGELRLVDIGLTRPV</sequence>
<accession>A0A4Q7TTP6</accession>
<keyword evidence="1" id="KW-0520">NAD</keyword>
<dbReference type="SUPFAM" id="SSF64153">
    <property type="entry name" value="YjeF N-terminal domain-like"/>
    <property type="match status" value="1"/>
</dbReference>
<evidence type="ECO:0000313" key="3">
    <source>
        <dbReference type="EMBL" id="RZT64356.1"/>
    </source>
</evidence>
<name>A0A4Q7TTP6_9MICO</name>
<dbReference type="GO" id="GO:0052856">
    <property type="term" value="F:NAD(P)HX epimerase activity"/>
    <property type="evidence" value="ECO:0007669"/>
    <property type="project" value="UniProtKB-UniRule"/>
</dbReference>
<comment type="function">
    <text evidence="1">Catalyzes the epimerization of the S- and R-forms of NAD(P)HX, a damaged form of NAD(P)H that is a result of enzymatic or heat-dependent hydration. This is a prerequisite for the S-specific NAD(P)H-hydrate dehydratase to allow the repair of both epimers of NAD(P)HX.</text>
</comment>
<evidence type="ECO:0000259" key="2">
    <source>
        <dbReference type="PROSITE" id="PS51385"/>
    </source>
</evidence>